<sequence length="984" mass="110564">MKSHPNACHDETRMYPHPEDCTKFTRCVNKRLVTFSCPPFTAFDPETQICAWRVGKNGCGGKLSFSSAQWLPTTLWEDEINEETEEIVPYMADVDLKQADKLTDGQKATTSELHTTFASDVKSNVMETLQNNNILDSDNTTPDSNMESGFNDEEKNMYTYSYYQDSNKNASRSEIIVTKDDNIYEPNISQAKGYSKVITSSPDTDITNSVVNNVKDFNRDNNTDADARQYILSDVEKHQEIFTDTVQPFVLESHNKSSIMENADFVNHSSSNKTANFKHQTTINHNNNNITIAGLGLGDTLSDSSANISLTSLSTPSYLVEAKPIDTNTSKNGESESVHKVTEEYSFISPEIFNTTSQVISQSTILGINLMSDAQDHNSTLNEIQSVSNKTSNGKLGKATDKSSPSLEYSGYFLNSSSVIKTRFNDTEDNLSDLIDNVVNDTNITGITGSTGHGLEYLTSNRSNNDNYHHQNVDTFGRSLEKTGSYTPQDDTREDHDWSQADVQVSTKLPQEIDRVTSDPPGLYTTNMDGFFGYLRPVPYFRALGNWPIRTLSDNSQLVEMHSNKSLHEDIKNKTDQSNLYSQPTSAAAVRAKYSATDKSREPEIHAQMTKLEEQAEISQRKSKPFSVDIITENSTHANSAKTPGGIVTDSHTYKTGPNVFEESDKLNNTANTSSSAQPAELFIRLPLRPKPSQNKSASKNESESSLIYVKDLPKSGPRPFIFDGLITPKRRVSLSSESNGSVKSAKYKSISDYKTQLDGNEKNQKLPKNSRRHLSPRPLYVKLYNFRKNVPMSFDSEDTSSGVLIPRQRWYDILRKRQRSRYTRRGGQKSNLSSDVLDHVNRRLRKQNRRSSDTEENIKNSRLQFEPKVSTQNDQNMHKPRYANDKYEETKPSKKISSSYFQSSDLKTRTQSYKPAEGKGSDVKHQNLDQGKAAPPIVSFKSAPYMVKGIKKPFQCPTTDGHFADPDNCAVFYHCDNGVAYRR</sequence>
<evidence type="ECO:0000256" key="2">
    <source>
        <dbReference type="ARBA" id="ARBA00022729"/>
    </source>
</evidence>
<evidence type="ECO:0000256" key="3">
    <source>
        <dbReference type="ARBA" id="ARBA00022737"/>
    </source>
</evidence>
<dbReference type="SUPFAM" id="SSF57625">
    <property type="entry name" value="Invertebrate chitin-binding proteins"/>
    <property type="match status" value="2"/>
</dbReference>
<keyword evidence="1" id="KW-0147">Chitin-binding</keyword>
<organism evidence="8 9">
    <name type="scientific">Elysia marginata</name>
    <dbReference type="NCBI Taxonomy" id="1093978"/>
    <lineage>
        <taxon>Eukaryota</taxon>
        <taxon>Metazoa</taxon>
        <taxon>Spiralia</taxon>
        <taxon>Lophotrochozoa</taxon>
        <taxon>Mollusca</taxon>
        <taxon>Gastropoda</taxon>
        <taxon>Heterobranchia</taxon>
        <taxon>Euthyneura</taxon>
        <taxon>Panpulmonata</taxon>
        <taxon>Sacoglossa</taxon>
        <taxon>Placobranchoidea</taxon>
        <taxon>Plakobranchidae</taxon>
        <taxon>Elysia</taxon>
    </lineage>
</organism>
<keyword evidence="5" id="KW-0325">Glycoprotein</keyword>
<dbReference type="AlphaFoldDB" id="A0AAV4H043"/>
<keyword evidence="2" id="KW-0732">Signal</keyword>
<dbReference type="PROSITE" id="PS50940">
    <property type="entry name" value="CHIT_BIND_II"/>
    <property type="match status" value="1"/>
</dbReference>
<accession>A0AAV4H043</accession>
<dbReference type="Gene3D" id="2.170.140.10">
    <property type="entry name" value="Chitin binding domain"/>
    <property type="match status" value="2"/>
</dbReference>
<feature type="region of interest" description="Disordered" evidence="6">
    <location>
        <begin position="635"/>
        <end position="658"/>
    </location>
</feature>
<protein>
    <recommendedName>
        <fullName evidence="7">Chitin-binding type-2 domain-containing protein</fullName>
    </recommendedName>
</protein>
<dbReference type="PANTHER" id="PTHR23301">
    <property type="entry name" value="CHITIN BINDING PERITROPHIN-A"/>
    <property type="match status" value="1"/>
</dbReference>
<dbReference type="EMBL" id="BMAT01008693">
    <property type="protein sequence ID" value="GFR90805.1"/>
    <property type="molecule type" value="Genomic_DNA"/>
</dbReference>
<proteinExistence type="predicted"/>
<feature type="domain" description="Chitin-binding type-2" evidence="7">
    <location>
        <begin position="5"/>
        <end position="61"/>
    </location>
</feature>
<dbReference type="Proteomes" id="UP000762676">
    <property type="component" value="Unassembled WGS sequence"/>
</dbReference>
<keyword evidence="3" id="KW-0677">Repeat</keyword>
<dbReference type="Pfam" id="PF01607">
    <property type="entry name" value="CBM_14"/>
    <property type="match status" value="1"/>
</dbReference>
<evidence type="ECO:0000256" key="4">
    <source>
        <dbReference type="ARBA" id="ARBA00023157"/>
    </source>
</evidence>
<feature type="compositionally biased region" description="Basic and acidic residues" evidence="6">
    <location>
        <begin position="883"/>
        <end position="893"/>
    </location>
</feature>
<dbReference type="InterPro" id="IPR036508">
    <property type="entry name" value="Chitin-bd_dom_sf"/>
</dbReference>
<comment type="caution">
    <text evidence="8">The sequence shown here is derived from an EMBL/GenBank/DDBJ whole genome shotgun (WGS) entry which is preliminary data.</text>
</comment>
<feature type="compositionally biased region" description="Low complexity" evidence="6">
    <location>
        <begin position="896"/>
        <end position="905"/>
    </location>
</feature>
<dbReference type="GO" id="GO:0008061">
    <property type="term" value="F:chitin binding"/>
    <property type="evidence" value="ECO:0007669"/>
    <property type="project" value="UniProtKB-KW"/>
</dbReference>
<evidence type="ECO:0000256" key="5">
    <source>
        <dbReference type="ARBA" id="ARBA00023180"/>
    </source>
</evidence>
<feature type="compositionally biased region" description="Basic and acidic residues" evidence="6">
    <location>
        <begin position="917"/>
        <end position="928"/>
    </location>
</feature>
<feature type="region of interest" description="Disordered" evidence="6">
    <location>
        <begin position="754"/>
        <end position="775"/>
    </location>
</feature>
<evidence type="ECO:0000256" key="6">
    <source>
        <dbReference type="SAM" id="MobiDB-lite"/>
    </source>
</evidence>
<evidence type="ECO:0000259" key="7">
    <source>
        <dbReference type="PROSITE" id="PS50940"/>
    </source>
</evidence>
<feature type="region of interest" description="Disordered" evidence="6">
    <location>
        <begin position="820"/>
        <end position="929"/>
    </location>
</feature>
<evidence type="ECO:0000313" key="8">
    <source>
        <dbReference type="EMBL" id="GFR90805.1"/>
    </source>
</evidence>
<feature type="compositionally biased region" description="Basic and acidic residues" evidence="6">
    <location>
        <begin position="851"/>
        <end position="860"/>
    </location>
</feature>
<dbReference type="PANTHER" id="PTHR23301:SF0">
    <property type="entry name" value="CHITIN-BINDING TYPE-2 DOMAIN-CONTAINING PROTEIN-RELATED"/>
    <property type="match status" value="1"/>
</dbReference>
<evidence type="ECO:0000256" key="1">
    <source>
        <dbReference type="ARBA" id="ARBA00022669"/>
    </source>
</evidence>
<evidence type="ECO:0000313" key="9">
    <source>
        <dbReference type="Proteomes" id="UP000762676"/>
    </source>
</evidence>
<dbReference type="SMART" id="SM00494">
    <property type="entry name" value="ChtBD2"/>
    <property type="match status" value="1"/>
</dbReference>
<keyword evidence="4" id="KW-1015">Disulfide bond</keyword>
<dbReference type="GO" id="GO:0005576">
    <property type="term" value="C:extracellular region"/>
    <property type="evidence" value="ECO:0007669"/>
    <property type="project" value="InterPro"/>
</dbReference>
<reference evidence="8 9" key="1">
    <citation type="journal article" date="2021" name="Elife">
        <title>Chloroplast acquisition without the gene transfer in kleptoplastic sea slugs, Plakobranchus ocellatus.</title>
        <authorList>
            <person name="Maeda T."/>
            <person name="Takahashi S."/>
            <person name="Yoshida T."/>
            <person name="Shimamura S."/>
            <person name="Takaki Y."/>
            <person name="Nagai Y."/>
            <person name="Toyoda A."/>
            <person name="Suzuki Y."/>
            <person name="Arimoto A."/>
            <person name="Ishii H."/>
            <person name="Satoh N."/>
            <person name="Nishiyama T."/>
            <person name="Hasebe M."/>
            <person name="Maruyama T."/>
            <person name="Minagawa J."/>
            <person name="Obokata J."/>
            <person name="Shigenobu S."/>
        </authorList>
    </citation>
    <scope>NUCLEOTIDE SEQUENCE [LARGE SCALE GENOMIC DNA]</scope>
</reference>
<dbReference type="InterPro" id="IPR051940">
    <property type="entry name" value="Chitin_bind-dev_reg"/>
</dbReference>
<keyword evidence="9" id="KW-1185">Reference proteome</keyword>
<feature type="region of interest" description="Disordered" evidence="6">
    <location>
        <begin position="478"/>
        <end position="498"/>
    </location>
</feature>
<gene>
    <name evidence="8" type="ORF">ElyMa_004312900</name>
</gene>
<name>A0AAV4H043_9GAST</name>
<dbReference type="InterPro" id="IPR002557">
    <property type="entry name" value="Chitin-bd_dom"/>
</dbReference>